<evidence type="ECO:0000313" key="4">
    <source>
        <dbReference type="Proteomes" id="UP000823561"/>
    </source>
</evidence>
<proteinExistence type="inferred from homology"/>
<dbReference type="SUPFAM" id="SSF52317">
    <property type="entry name" value="Class I glutamine amidotransferase-like"/>
    <property type="match status" value="2"/>
</dbReference>
<dbReference type="InterPro" id="IPR031161">
    <property type="entry name" value="Peptidase_M60_dom"/>
</dbReference>
<dbReference type="Gene3D" id="1.10.390.30">
    <property type="entry name" value="Peptidase M60, enhancin-like domain 3"/>
    <property type="match status" value="1"/>
</dbReference>
<dbReference type="Pfam" id="PF17291">
    <property type="entry name" value="M60-like_N"/>
    <property type="match status" value="1"/>
</dbReference>
<reference evidence="3 4" key="1">
    <citation type="submission" date="2020-10" db="EMBL/GenBank/DDBJ databases">
        <title>Chromosome-scale genome assembly of the Allis shad, Alosa alosa.</title>
        <authorList>
            <person name="Margot Z."/>
            <person name="Christophe K."/>
            <person name="Cabau C."/>
            <person name="Louis A."/>
            <person name="Berthelot C."/>
            <person name="Parey E."/>
            <person name="Roest Crollius H."/>
            <person name="Montfort J."/>
            <person name="Robinson-Rechavi M."/>
            <person name="Bucao C."/>
            <person name="Bouchez O."/>
            <person name="Gislard M."/>
            <person name="Lluch J."/>
            <person name="Milhes M."/>
            <person name="Lampietro C."/>
            <person name="Lopez Roques C."/>
            <person name="Donnadieu C."/>
            <person name="Braasch I."/>
            <person name="Desvignes T."/>
            <person name="Postlethwait J."/>
            <person name="Bobe J."/>
            <person name="Guiguen Y."/>
        </authorList>
    </citation>
    <scope>NUCLEOTIDE SEQUENCE [LARGE SCALE GENOMIC DNA]</scope>
    <source>
        <strain evidence="3">M-15738</strain>
        <tissue evidence="3">Blood</tissue>
    </source>
</reference>
<evidence type="ECO:0000313" key="3">
    <source>
        <dbReference type="EMBL" id="KAG5267619.1"/>
    </source>
</evidence>
<dbReference type="InterPro" id="IPR042279">
    <property type="entry name" value="Pep_M60_3"/>
</dbReference>
<dbReference type="AlphaFoldDB" id="A0AAV6FXN1"/>
<comment type="caution">
    <text evidence="3">The sequence shown here is derived from an EMBL/GenBank/DDBJ whole genome shotgun (WGS) entry which is preliminary data.</text>
</comment>
<dbReference type="InterPro" id="IPR029062">
    <property type="entry name" value="Class_I_gatase-like"/>
</dbReference>
<evidence type="ECO:0000256" key="1">
    <source>
        <dbReference type="ARBA" id="ARBA00009770"/>
    </source>
</evidence>
<dbReference type="GO" id="GO:0005886">
    <property type="term" value="C:plasma membrane"/>
    <property type="evidence" value="ECO:0007669"/>
    <property type="project" value="TreeGrafter"/>
</dbReference>
<dbReference type="GO" id="GO:0044325">
    <property type="term" value="F:transmembrane transporter binding"/>
    <property type="evidence" value="ECO:0007669"/>
    <property type="project" value="TreeGrafter"/>
</dbReference>
<dbReference type="InterPro" id="IPR035423">
    <property type="entry name" value="M60-like_N"/>
</dbReference>
<dbReference type="Pfam" id="PF13402">
    <property type="entry name" value="Peptidase_M60"/>
    <property type="match status" value="1"/>
</dbReference>
<dbReference type="SMART" id="SM01276">
    <property type="entry name" value="M60-like"/>
    <property type="match status" value="1"/>
</dbReference>
<accession>A0AAV6FXN1</accession>
<organism evidence="3 4">
    <name type="scientific">Alosa alosa</name>
    <name type="common">allis shad</name>
    <dbReference type="NCBI Taxonomy" id="278164"/>
    <lineage>
        <taxon>Eukaryota</taxon>
        <taxon>Metazoa</taxon>
        <taxon>Chordata</taxon>
        <taxon>Craniata</taxon>
        <taxon>Vertebrata</taxon>
        <taxon>Euteleostomi</taxon>
        <taxon>Actinopterygii</taxon>
        <taxon>Neopterygii</taxon>
        <taxon>Teleostei</taxon>
        <taxon>Clupei</taxon>
        <taxon>Clupeiformes</taxon>
        <taxon>Clupeoidei</taxon>
        <taxon>Clupeidae</taxon>
        <taxon>Alosa</taxon>
    </lineage>
</organism>
<comment type="similarity">
    <text evidence="1">Belongs to the TCAF family.</text>
</comment>
<sequence length="1110" mass="123559">MPQEEAYSTLMHGIKELTFKGPPVPSKLLLNGHHAFPLAVNAQDQVIIAASCYGLGRIVVMGHEAYLQDFPDLVNNALGWLQPSSGRPKVGVNSSCQAIVGNLSSCDTEVCQFRSDLGVYISDAYNIDPFAEKMVSFLKEGGGVLIAGQAWHWNQIHPHENIQHHFPGNKVSGVAGIFFTEHYGPHGSVTVLSQMPSSWSAMALEGSYSTLMHGIQEITFKGPPVPSELLLNGHHAFPLAVNAQDQVIIAASCYGLGRIVVMGHEAYLQDFPDLVKNALGWLQPSFGRAKVGVYPTCQAVVGNLSSSSIDAEVCQFRSDLGVYVTDAYHVGPFSKELVNFLKEGGGVLIAGQAWHWHQVHPQENVLLNFTGNKVCSVAGIYFTEHCGSHGQTTVPPQIPLRWSFKSVKGYLKEDLDVLLDGVSEFDIRDDAVPSEVLVHGPLAFPIATTPDSRAFLAGSHYGQGRVIIATHETYLSHKPLSRFLINAVLWLDKGRKGLVGVSPKLRGATNLLSRSGLQCQVTDFSDRSDDLSVYVCTSYSDDHCNEIQRFVAEGGGLLIGGHAWYWSNTNIAEKTLIRYPGNHILNQMGLSFLPWTVEGGLYEAQSGREFLEAYQFRQFLQLVSNNLAQNQSFSDDQQECLKKMERDYVNYLSMSAHDCASYSSVLEMLTDLVKTGKVPQVCESCPVRNVEDRLLLGVAQQVCKHCPDPEALLPYIIKDIPALVTVSNSTVAISAKTGDVKEWISTGLYLSPGMRTNIKFPSNIVGKGWKVQIGCQTDNIQLLDEWKRAPVVFECFPVDSNTVQVWNLWGGLIYFVAQPKCQVDGVEILVEKAVRAPYYKSGETTVYQWLQGIRNYPAPWAELEFQNLVITLKSDFIRDLERPDLLAEQWDAVMRGVAELAAKPGKFPRKERFVADVQISAGFMHAGYPIMMHSSSAPDLLKLTGKKDPWGPIHELGHNQQLPVWEFAPHTGEATNNLWSVFICETVYGLKWGDAHQSLKPVQRQRRVQEYIKGGRRLEDWKVWTALETYLQLQEKFGWDAFKKFFGAYHNMPAVPQDKMKKMNTFVGTFSKVVDMNLTSFFKAWGWPVEPATERKLSSLPDWTDHPMAE</sequence>
<evidence type="ECO:0000259" key="2">
    <source>
        <dbReference type="PROSITE" id="PS51723"/>
    </source>
</evidence>
<dbReference type="InterPro" id="IPR051244">
    <property type="entry name" value="TCAF"/>
</dbReference>
<gene>
    <name evidence="3" type="ORF">AALO_G00223750</name>
</gene>
<dbReference type="FunFam" id="3.40.390.80:FF:000001">
    <property type="entry name" value="TRPM8 channel-associated factor 1"/>
    <property type="match status" value="1"/>
</dbReference>
<dbReference type="PANTHER" id="PTHR15730">
    <property type="entry name" value="EXPERIMENTAL AUTOIMMUNE PROSTATITIS ANTIGEN 2-RELATED"/>
    <property type="match status" value="1"/>
</dbReference>
<dbReference type="GO" id="GO:0090314">
    <property type="term" value="P:positive regulation of protein targeting to membrane"/>
    <property type="evidence" value="ECO:0007669"/>
    <property type="project" value="TreeGrafter"/>
</dbReference>
<feature type="domain" description="Peptidase M60" evidence="2">
    <location>
        <begin position="741"/>
        <end position="1038"/>
    </location>
</feature>
<keyword evidence="4" id="KW-1185">Reference proteome</keyword>
<name>A0AAV6FXN1_9TELE</name>
<dbReference type="EMBL" id="JADWDJ010000017">
    <property type="protein sequence ID" value="KAG5267619.1"/>
    <property type="molecule type" value="Genomic_DNA"/>
</dbReference>
<dbReference type="Gene3D" id="3.40.390.80">
    <property type="entry name" value="Peptidase M60, enhancin-like domain 2"/>
    <property type="match status" value="1"/>
</dbReference>
<dbReference type="PROSITE" id="PS51723">
    <property type="entry name" value="PEPTIDASE_M60"/>
    <property type="match status" value="1"/>
</dbReference>
<dbReference type="PANTHER" id="PTHR15730:SF5">
    <property type="entry name" value="SI:CH211-210B2.2-RELATED"/>
    <property type="match status" value="1"/>
</dbReference>
<dbReference type="Proteomes" id="UP000823561">
    <property type="component" value="Chromosome 17"/>
</dbReference>
<protein>
    <recommendedName>
        <fullName evidence="2">Peptidase M60 domain-containing protein</fullName>
    </recommendedName>
</protein>